<comment type="function">
    <text evidence="5">Component of the biogenesis of lysosome-related organelles complex-1 (BLOC-1) involved in pigment granule biogenesis.</text>
</comment>
<name>A0A0P6BRY2_9CRUS</name>
<evidence type="ECO:0000313" key="6">
    <source>
        <dbReference type="EMBL" id="KZS10381.1"/>
    </source>
</evidence>
<evidence type="ECO:0000256" key="4">
    <source>
        <dbReference type="ARBA" id="ARBA00022490"/>
    </source>
</evidence>
<accession>A0A0P6BRY2</accession>
<comment type="caution">
    <text evidence="6">The sequence shown here is derived from an EMBL/GenBank/DDBJ whole genome shotgun (WGS) entry which is preliminary data.</text>
</comment>
<dbReference type="OrthoDB" id="19659at2759"/>
<reference evidence="6 7" key="1">
    <citation type="submission" date="2016-03" db="EMBL/GenBank/DDBJ databases">
        <title>EvidentialGene: Evidence-directed Construction of Genes on Genomes.</title>
        <authorList>
            <person name="Gilbert D.G."/>
            <person name="Choi J.-H."/>
            <person name="Mockaitis K."/>
            <person name="Colbourne J."/>
            <person name="Pfrender M."/>
        </authorList>
    </citation>
    <scope>NUCLEOTIDE SEQUENCE [LARGE SCALE GENOMIC DNA]</scope>
    <source>
        <strain evidence="6 7">Xinb3</strain>
        <tissue evidence="6">Complete organism</tissue>
    </source>
</reference>
<evidence type="ECO:0000313" key="7">
    <source>
        <dbReference type="Proteomes" id="UP000076858"/>
    </source>
</evidence>
<evidence type="ECO:0000256" key="2">
    <source>
        <dbReference type="ARBA" id="ARBA00005767"/>
    </source>
</evidence>
<sequence>MVDEDEISNRNINLASAVLKYHEPRLLTAEDCLQDLTARQDLLMGQVSRQTDRLSDAIKHTQVYEMITQTKIYQNKLLRLQKEMIDLSERSQKIKRRALKLQQSKQHEALLREQAKDRELEREKQLIARPAKRN</sequence>
<dbReference type="Proteomes" id="UP000076858">
    <property type="component" value="Unassembled WGS sequence"/>
</dbReference>
<dbReference type="AlphaFoldDB" id="A0A0P6BRY2"/>
<keyword evidence="7" id="KW-1185">Reference proteome</keyword>
<dbReference type="PANTHER" id="PTHR31328">
    <property type="entry name" value="BIOGENESIS OF LYSOSOME-RELATED ORGANELLES COMPLEX 1 SUBUNIT 6"/>
    <property type="match status" value="1"/>
</dbReference>
<dbReference type="GO" id="GO:0031083">
    <property type="term" value="C:BLOC-1 complex"/>
    <property type="evidence" value="ECO:0007669"/>
    <property type="project" value="TreeGrafter"/>
</dbReference>
<evidence type="ECO:0000256" key="1">
    <source>
        <dbReference type="ARBA" id="ARBA00004496"/>
    </source>
</evidence>
<organism evidence="6 7">
    <name type="scientific">Daphnia magna</name>
    <dbReference type="NCBI Taxonomy" id="35525"/>
    <lineage>
        <taxon>Eukaryota</taxon>
        <taxon>Metazoa</taxon>
        <taxon>Ecdysozoa</taxon>
        <taxon>Arthropoda</taxon>
        <taxon>Crustacea</taxon>
        <taxon>Branchiopoda</taxon>
        <taxon>Diplostraca</taxon>
        <taxon>Cladocera</taxon>
        <taxon>Anomopoda</taxon>
        <taxon>Daphniidae</taxon>
        <taxon>Daphnia</taxon>
    </lineage>
</organism>
<evidence type="ECO:0000256" key="5">
    <source>
        <dbReference type="PIRNR" id="PIRNR037609"/>
    </source>
</evidence>
<dbReference type="InterPro" id="IPR028119">
    <property type="entry name" value="Snapin/Pallidin/Snn1"/>
</dbReference>
<comment type="similarity">
    <text evidence="2 5">Belongs to the BLOC1S6 family.</text>
</comment>
<comment type="subcellular location">
    <subcellularLocation>
        <location evidence="1">Cytoplasm</location>
    </subcellularLocation>
</comment>
<dbReference type="STRING" id="35525.A0A0P6BRY2"/>
<dbReference type="GO" id="GO:0030133">
    <property type="term" value="C:transport vesicle"/>
    <property type="evidence" value="ECO:0007669"/>
    <property type="project" value="TreeGrafter"/>
</dbReference>
<evidence type="ECO:0000256" key="3">
    <source>
        <dbReference type="ARBA" id="ARBA00019579"/>
    </source>
</evidence>
<keyword evidence="4" id="KW-0963">Cytoplasm</keyword>
<protein>
    <recommendedName>
        <fullName evidence="3 5">Biogenesis of lysosome-related organelles complex 1 subunit 6</fullName>
        <shortName evidence="5">BLOC-1 subunit 6</shortName>
    </recommendedName>
</protein>
<dbReference type="Pfam" id="PF14712">
    <property type="entry name" value="Snapin_Pallidin"/>
    <property type="match status" value="1"/>
</dbReference>
<gene>
    <name evidence="6" type="ORF">APZ42_025167</name>
</gene>
<dbReference type="InterPro" id="IPR017242">
    <property type="entry name" value="BLOC-1_pallidin"/>
</dbReference>
<dbReference type="PANTHER" id="PTHR31328:SF2">
    <property type="entry name" value="BIOGENESIS OF LYSOSOME-RELATED ORGANELLES COMPLEX 1 SUBUNIT 6"/>
    <property type="match status" value="1"/>
</dbReference>
<proteinExistence type="inferred from homology"/>
<dbReference type="EMBL" id="LRGB01001823">
    <property type="protein sequence ID" value="KZS10381.1"/>
    <property type="molecule type" value="Genomic_DNA"/>
</dbReference>
<dbReference type="PIRSF" id="PIRSF037609">
    <property type="entry name" value="BLOC-1_complex_pallidin"/>
    <property type="match status" value="1"/>
</dbReference>